<name>A0A401GFI3_9APHY</name>
<dbReference type="GeneID" id="38777871"/>
<dbReference type="STRING" id="139825.A0A401GFI3"/>
<comment type="caution">
    <text evidence="1">The sequence shown here is derived from an EMBL/GenBank/DDBJ whole genome shotgun (WGS) entry which is preliminary data.</text>
</comment>
<dbReference type="AlphaFoldDB" id="A0A401GFI3"/>
<dbReference type="RefSeq" id="XP_027611867.1">
    <property type="nucleotide sequence ID" value="XM_027756066.1"/>
</dbReference>
<protein>
    <submittedName>
        <fullName evidence="1">Uncharacterized protein</fullName>
    </submittedName>
</protein>
<reference evidence="1 2" key="1">
    <citation type="journal article" date="2018" name="Sci. Rep.">
        <title>Genome sequence of the cauliflower mushroom Sparassis crispa (Hanabiratake) and its association with beneficial usage.</title>
        <authorList>
            <person name="Kiyama R."/>
            <person name="Furutani Y."/>
            <person name="Kawaguchi K."/>
            <person name="Nakanishi T."/>
        </authorList>
    </citation>
    <scope>NUCLEOTIDE SEQUENCE [LARGE SCALE GENOMIC DNA]</scope>
</reference>
<accession>A0A401GFI3</accession>
<proteinExistence type="predicted"/>
<dbReference type="Proteomes" id="UP000287166">
    <property type="component" value="Unassembled WGS sequence"/>
</dbReference>
<gene>
    <name evidence="1" type="ORF">SCP_0306770</name>
</gene>
<sequence length="295" mass="33223">MLDDHHHSKRRAVDTLNPDVPSVILARPDLEAVNELFGTMKLIVNILGSTVDTLGDHTVKLTELRSALDADCHVCLLSEQLNTQCQRQEERMQRFKDSLSEQFENGLRSHITEQVCVLTRELVRKEIADRVCHQLTVLLPDSLREKITLYRRRILSVRVSLHNSEARRLNGLICSAAPGEPLRALLRPLRPSILQEEMSPRPLFLNTSHHVSLSSIPDDDYRPTPSPLFPSNLTFLSQLGPDEMKTLMSDYGLHESHAEDKGLADCGLIAADERTSAVDMSRFMSYIGIAPHLIP</sequence>
<dbReference type="OrthoDB" id="6474464at2759"/>
<keyword evidence="2" id="KW-1185">Reference proteome</keyword>
<dbReference type="EMBL" id="BFAD01000003">
    <property type="protein sequence ID" value="GBE80954.1"/>
    <property type="molecule type" value="Genomic_DNA"/>
</dbReference>
<evidence type="ECO:0000313" key="2">
    <source>
        <dbReference type="Proteomes" id="UP000287166"/>
    </source>
</evidence>
<organism evidence="1 2">
    <name type="scientific">Sparassis crispa</name>
    <dbReference type="NCBI Taxonomy" id="139825"/>
    <lineage>
        <taxon>Eukaryota</taxon>
        <taxon>Fungi</taxon>
        <taxon>Dikarya</taxon>
        <taxon>Basidiomycota</taxon>
        <taxon>Agaricomycotina</taxon>
        <taxon>Agaricomycetes</taxon>
        <taxon>Polyporales</taxon>
        <taxon>Sparassidaceae</taxon>
        <taxon>Sparassis</taxon>
    </lineage>
</organism>
<dbReference type="InParanoid" id="A0A401GFI3"/>
<evidence type="ECO:0000313" key="1">
    <source>
        <dbReference type="EMBL" id="GBE80954.1"/>
    </source>
</evidence>